<dbReference type="REBASE" id="221512">
    <property type="entry name" value="MlaC4ORF80P"/>
</dbReference>
<dbReference type="InterPro" id="IPR011335">
    <property type="entry name" value="Restrct_endonuc-II-like"/>
</dbReference>
<evidence type="ECO:0000256" key="1">
    <source>
        <dbReference type="PIRNR" id="PIRNR016080"/>
    </source>
</evidence>
<keyword evidence="1" id="KW-0255">Endonuclease</keyword>
<dbReference type="GO" id="GO:0009307">
    <property type="term" value="P:DNA restriction-modification system"/>
    <property type="evidence" value="ECO:0007669"/>
    <property type="project" value="UniProtKB-UniRule"/>
</dbReference>
<protein>
    <recommendedName>
        <fullName evidence="1">Type-2 restriction enzyme</fullName>
        <ecNumber evidence="1">3.1.21.4</ecNumber>
    </recommendedName>
</protein>
<dbReference type="GO" id="GO:0003677">
    <property type="term" value="F:DNA binding"/>
    <property type="evidence" value="ECO:0007669"/>
    <property type="project" value="UniProtKB-UniRule"/>
</dbReference>
<dbReference type="KEGG" id="mlac:CP520_00075"/>
<gene>
    <name evidence="3" type="ORF">CP520_00075</name>
</gene>
<name>A0A291IQV9_9MOLU</name>
<comment type="catalytic activity">
    <reaction evidence="1">
        <text>Endonucleolytic cleavage of DNA to give specific double-stranded fragments with terminal 5'-phosphates.</text>
        <dbReference type="EC" id="3.1.21.4"/>
    </reaction>
</comment>
<keyword evidence="1" id="KW-0680">Restriction system</keyword>
<evidence type="ECO:0000313" key="3">
    <source>
        <dbReference type="EMBL" id="ATG97163.1"/>
    </source>
</evidence>
<organism evidence="3 4">
    <name type="scientific">Mesoplasma lactucae ATCC 49193</name>
    <dbReference type="NCBI Taxonomy" id="81460"/>
    <lineage>
        <taxon>Bacteria</taxon>
        <taxon>Bacillati</taxon>
        <taxon>Mycoplasmatota</taxon>
        <taxon>Mollicutes</taxon>
        <taxon>Entomoplasmatales</taxon>
        <taxon>Entomoplasmataceae</taxon>
        <taxon>Mesoplasma</taxon>
    </lineage>
</organism>
<dbReference type="InterPro" id="IPR007637">
    <property type="entry name" value="Restrct_endonuc_II_DpnII-like"/>
</dbReference>
<dbReference type="Pfam" id="PF04556">
    <property type="entry name" value="DpnII"/>
    <property type="match status" value="1"/>
</dbReference>
<dbReference type="EC" id="3.1.21.4" evidence="1"/>
<keyword evidence="1" id="KW-0540">Nuclease</keyword>
<dbReference type="PIRSF" id="PIRSF016080">
    <property type="entry name" value="Restrict_endonuc_II_DpmII"/>
    <property type="match status" value="1"/>
</dbReference>
<proteinExistence type="inferred from homology"/>
<accession>A0A291IQV9</accession>
<reference evidence="3 4" key="1">
    <citation type="submission" date="2017-09" db="EMBL/GenBank/DDBJ databases">
        <title>SPAdes assembly of the Mesoplasma lactucae genome.</title>
        <authorList>
            <person name="Knight T.F."/>
            <person name="Rubinstein R."/>
            <person name="Citino T."/>
        </authorList>
    </citation>
    <scope>NUCLEOTIDE SEQUENCE [LARGE SCALE GENOMIC DNA]</scope>
    <source>
        <strain evidence="3 4">831-C4</strain>
    </source>
</reference>
<dbReference type="AlphaFoldDB" id="A0A291IQV9"/>
<sequence length="287" mass="33173">MVMKKDFNEFIQTLQPGIMTYEDLVDVDKVISNYEKWSFEFDEVNKIIGDKENFYKNLNKVLNDNPSIKQYVPLLFATRNEQKKMLGKDYELIQFNNKTPNEEVIEVIKNSPLDELVGKGYVKNINDYLIGVEVGLDTNARKNRTGKVMETKVAELLADKGLDVTLQYNSKNLLINHLISEEDILKIFPDGSADKVFDFMFEYDGEIYLGETNFYSSGGSKLNEVAKSYILLDERINNVKGFHFVWITDGVGWKSAKNQIEEAYGDIEYIYNLDELKNHTVKELFSK</sequence>
<keyword evidence="4" id="KW-1185">Reference proteome</keyword>
<dbReference type="InterPro" id="IPR021191">
    <property type="entry name" value="Restrct_endonuc_II_DpnII"/>
</dbReference>
<dbReference type="GO" id="GO:0009036">
    <property type="term" value="F:type II site-specific deoxyribonuclease activity"/>
    <property type="evidence" value="ECO:0007669"/>
    <property type="project" value="UniProtKB-UniRule"/>
</dbReference>
<keyword evidence="1" id="KW-0378">Hydrolase</keyword>
<dbReference type="SUPFAM" id="SSF52980">
    <property type="entry name" value="Restriction endonuclease-like"/>
    <property type="match status" value="1"/>
</dbReference>
<comment type="similarity">
    <text evidence="1">Belongs to the DpnII type II restriction endonuclease family.</text>
</comment>
<dbReference type="EMBL" id="CP023668">
    <property type="protein sequence ID" value="ATG97163.1"/>
    <property type="molecule type" value="Genomic_DNA"/>
</dbReference>
<evidence type="ECO:0000259" key="2">
    <source>
        <dbReference type="Pfam" id="PF04556"/>
    </source>
</evidence>
<comment type="function">
    <text evidence="1">A P subtype restriction enzyme that recognizes the double-stranded unmethylated sequence 5'-GATC-3'.</text>
</comment>
<evidence type="ECO:0000313" key="4">
    <source>
        <dbReference type="Proteomes" id="UP000232227"/>
    </source>
</evidence>
<feature type="domain" description="Restriction endonuclease type II DpnII-like" evidence="2">
    <location>
        <begin position="6"/>
        <end position="282"/>
    </location>
</feature>
<dbReference type="Proteomes" id="UP000232227">
    <property type="component" value="Chromosome"/>
</dbReference>